<dbReference type="RefSeq" id="WP_345970302.1">
    <property type="nucleotide sequence ID" value="NZ_CP147920.1"/>
</dbReference>
<dbReference type="EMBL" id="CP147920">
    <property type="protein sequence ID" value="XAU15222.1"/>
    <property type="molecule type" value="Genomic_DNA"/>
</dbReference>
<dbReference type="InterPro" id="IPR023203">
    <property type="entry name" value="TTHA0068_sf"/>
</dbReference>
<name>A0ABZ3HA27_9BACT</name>
<evidence type="ECO:0000313" key="1">
    <source>
        <dbReference type="EMBL" id="XAU15222.1"/>
    </source>
</evidence>
<gene>
    <name evidence="1" type="ORF">WCY31_00630</name>
</gene>
<organism evidence="1 2">
    <name type="scientific">Sulfurimonas diazotrophicus</name>
    <dbReference type="NCBI Taxonomy" id="3131939"/>
    <lineage>
        <taxon>Bacteria</taxon>
        <taxon>Pseudomonadati</taxon>
        <taxon>Campylobacterota</taxon>
        <taxon>Epsilonproteobacteria</taxon>
        <taxon>Campylobacterales</taxon>
        <taxon>Sulfurimonadaceae</taxon>
        <taxon>Sulfurimonas</taxon>
    </lineage>
</organism>
<dbReference type="Gene3D" id="1.10.3450.10">
    <property type="entry name" value="TTHA0068-like"/>
    <property type="match status" value="1"/>
</dbReference>
<proteinExistence type="predicted"/>
<protein>
    <submittedName>
        <fullName evidence="1">DUF309 domain-containing protein</fullName>
    </submittedName>
</protein>
<reference evidence="1 2" key="1">
    <citation type="submission" date="2024-03" db="EMBL/GenBank/DDBJ databases">
        <title>Sulfurimonas sp. HSL3-1.</title>
        <authorList>
            <person name="Wang S."/>
        </authorList>
    </citation>
    <scope>NUCLEOTIDE SEQUENCE [LARGE SCALE GENOMIC DNA]</scope>
    <source>
        <strain evidence="1 2">HSL3-1</strain>
    </source>
</reference>
<evidence type="ECO:0000313" key="2">
    <source>
        <dbReference type="Proteomes" id="UP001447842"/>
    </source>
</evidence>
<keyword evidence="2" id="KW-1185">Reference proteome</keyword>
<dbReference type="InterPro" id="IPR005500">
    <property type="entry name" value="DUF309"/>
</dbReference>
<dbReference type="SUPFAM" id="SSF140663">
    <property type="entry name" value="TTHA0068-like"/>
    <property type="match status" value="1"/>
</dbReference>
<sequence length="105" mass="12138">MLTREHVDAFLTCLDEERYYDAHEALEDIWFPVRSQKTPEILLLKGLINASVSFELHKRGRPHKSPGPWGVYLKYRAHLPQIGGQNPLYFELDDAVHAVQRRLGA</sequence>
<accession>A0ABZ3HA27</accession>
<dbReference type="Proteomes" id="UP001447842">
    <property type="component" value="Chromosome"/>
</dbReference>
<dbReference type="Pfam" id="PF03745">
    <property type="entry name" value="DUF309"/>
    <property type="match status" value="1"/>
</dbReference>